<name>A0A2P6CDS5_9FLAO</name>
<dbReference type="OrthoDB" id="956723at2"/>
<comment type="caution">
    <text evidence="1">The sequence shown here is derived from an EMBL/GenBank/DDBJ whole genome shotgun (WGS) entry which is preliminary data.</text>
</comment>
<dbReference type="AlphaFoldDB" id="A0A2P6CDS5"/>
<reference evidence="1 2" key="1">
    <citation type="submission" date="2016-12" db="EMBL/GenBank/DDBJ databases">
        <title>Trade-off between light-utilization and light-protection in marine flavobacteria.</title>
        <authorList>
            <person name="Kumagai Y."/>
            <person name="Yoshizawa S."/>
            <person name="Kogure K."/>
            <person name="Iwasaki W."/>
        </authorList>
    </citation>
    <scope>NUCLEOTIDE SEQUENCE [LARGE SCALE GENOMIC DNA]</scope>
    <source>
        <strain evidence="1 2">KCTC 12100</strain>
    </source>
</reference>
<organism evidence="1 2">
    <name type="scientific">Polaribacter butkevichii</name>
    <dbReference type="NCBI Taxonomy" id="218490"/>
    <lineage>
        <taxon>Bacteria</taxon>
        <taxon>Pseudomonadati</taxon>
        <taxon>Bacteroidota</taxon>
        <taxon>Flavobacteriia</taxon>
        <taxon>Flavobacteriales</taxon>
        <taxon>Flavobacteriaceae</taxon>
    </lineage>
</organism>
<evidence type="ECO:0000313" key="2">
    <source>
        <dbReference type="Proteomes" id="UP000247345"/>
    </source>
</evidence>
<evidence type="ECO:0000313" key="1">
    <source>
        <dbReference type="EMBL" id="PQJ73059.1"/>
    </source>
</evidence>
<proteinExistence type="predicted"/>
<keyword evidence="2" id="KW-1185">Reference proteome</keyword>
<evidence type="ECO:0008006" key="3">
    <source>
        <dbReference type="Google" id="ProtNLM"/>
    </source>
</evidence>
<dbReference type="Pfam" id="PF20105">
    <property type="entry name" value="DUF6495"/>
    <property type="match status" value="1"/>
</dbReference>
<sequence length="155" mass="18386">MKYRQLTKEQFESLHEDFARFLATQSIDAKEWNQIKKETPKIAEEEMNIFSDVVWDDVLTKTNYVEHFSKTSVNLFKCEAEEMHRIAIKVTWDINLLEQKGFEWLMQNPMDNSVEIFKGTKPYNSERNPEIFDLIEKGSSISKGEIFEYFNQLVS</sequence>
<dbReference type="Proteomes" id="UP000247345">
    <property type="component" value="Unassembled WGS sequence"/>
</dbReference>
<gene>
    <name evidence="1" type="ORF">BTO14_07225</name>
</gene>
<protein>
    <recommendedName>
        <fullName evidence="3">Histidyl-tRNA synthetase</fullName>
    </recommendedName>
</protein>
<dbReference type="EMBL" id="MSCK01000001">
    <property type="protein sequence ID" value="PQJ73059.1"/>
    <property type="molecule type" value="Genomic_DNA"/>
</dbReference>
<accession>A0A2P6CDS5</accession>
<dbReference type="InterPro" id="IPR045470">
    <property type="entry name" value="DUF6495"/>
</dbReference>
<dbReference type="RefSeq" id="WP_105048726.1">
    <property type="nucleotide sequence ID" value="NZ_CP150661.1"/>
</dbReference>